<protein>
    <submittedName>
        <fullName evidence="4">GNAT family N-acetyltransferase</fullName>
    </submittedName>
</protein>
<evidence type="ECO:0000256" key="3">
    <source>
        <dbReference type="ARBA" id="ARBA00023315"/>
    </source>
</evidence>
<proteinExistence type="predicted"/>
<evidence type="ECO:0000256" key="1">
    <source>
        <dbReference type="ARBA" id="ARBA00022649"/>
    </source>
</evidence>
<evidence type="ECO:0000313" key="5">
    <source>
        <dbReference type="Proteomes" id="UP000651057"/>
    </source>
</evidence>
<dbReference type="PANTHER" id="PTHR36449">
    <property type="entry name" value="ACETYLTRANSFERASE-RELATED"/>
    <property type="match status" value="1"/>
</dbReference>
<name>A0A937DAD2_9FLAO</name>
<dbReference type="Gene3D" id="3.40.630.30">
    <property type="match status" value="1"/>
</dbReference>
<keyword evidence="1" id="KW-1277">Toxin-antitoxin system</keyword>
<keyword evidence="5" id="KW-1185">Reference proteome</keyword>
<comment type="caution">
    <text evidence="4">The sequence shown here is derived from an EMBL/GenBank/DDBJ whole genome shotgun (WGS) entry which is preliminary data.</text>
</comment>
<evidence type="ECO:0000313" key="4">
    <source>
        <dbReference type="EMBL" id="MBL0684627.1"/>
    </source>
</evidence>
<keyword evidence="3" id="KW-0012">Acyltransferase</keyword>
<dbReference type="InterPro" id="IPR016181">
    <property type="entry name" value="Acyl_CoA_acyltransferase"/>
</dbReference>
<organism evidence="4 5">
    <name type="scientific">Aquimarina mytili</name>
    <dbReference type="NCBI Taxonomy" id="874423"/>
    <lineage>
        <taxon>Bacteria</taxon>
        <taxon>Pseudomonadati</taxon>
        <taxon>Bacteroidota</taxon>
        <taxon>Flavobacteriia</taxon>
        <taxon>Flavobacteriales</taxon>
        <taxon>Flavobacteriaceae</taxon>
        <taxon>Aquimarina</taxon>
    </lineage>
</organism>
<dbReference type="RefSeq" id="WP_201921205.1">
    <property type="nucleotide sequence ID" value="NZ_BAABAX010000031.1"/>
</dbReference>
<dbReference type="SUPFAM" id="SSF55729">
    <property type="entry name" value="Acyl-CoA N-acyltransferases (Nat)"/>
    <property type="match status" value="1"/>
</dbReference>
<sequence length="168" mass="19494">MTLQTENLKSSHCREDFCSGKELLDNYIKKQANQDIKKKLSVCNVIIENEDEKEKVKGYYTLSNSGIPRKMIPENYQRKFPKSYTTIPVTLLGRLARDKNFNGKRAGEFLLMDALYQCYLAAKKIASFAVIVDPIDKEAESFYEKYGFEFIPDSKKMFLPMKTIDQLF</sequence>
<gene>
    <name evidence="4" type="ORF">JJQ60_13940</name>
</gene>
<dbReference type="AlphaFoldDB" id="A0A937DAD2"/>
<dbReference type="EMBL" id="JAERQJ010000005">
    <property type="protein sequence ID" value="MBL0684627.1"/>
    <property type="molecule type" value="Genomic_DNA"/>
</dbReference>
<dbReference type="Proteomes" id="UP000651057">
    <property type="component" value="Unassembled WGS sequence"/>
</dbReference>
<dbReference type="GO" id="GO:0016746">
    <property type="term" value="F:acyltransferase activity"/>
    <property type="evidence" value="ECO:0007669"/>
    <property type="project" value="UniProtKB-KW"/>
</dbReference>
<reference evidence="4" key="1">
    <citation type="submission" date="2021-01" db="EMBL/GenBank/DDBJ databases">
        <authorList>
            <person name="Zhong Y.L."/>
        </authorList>
    </citation>
    <scope>NUCLEOTIDE SEQUENCE</scope>
    <source>
        <strain evidence="4">KCTC 23302</strain>
    </source>
</reference>
<keyword evidence="2" id="KW-0808">Transferase</keyword>
<evidence type="ECO:0000256" key="2">
    <source>
        <dbReference type="ARBA" id="ARBA00022679"/>
    </source>
</evidence>
<dbReference type="PANTHER" id="PTHR36449:SF1">
    <property type="entry name" value="ACETYLTRANSFERASE"/>
    <property type="match status" value="1"/>
</dbReference>
<accession>A0A937DAD2</accession>